<sequence length="132" mass="14547">MMMSRNAVRLQLKTGSEPDYGVRVVQIEVNFVTGVNSLGSTSGIRRATKKVRTRPKVQLDFDDPTVNNNGQMIQSVIPKASYKSTLLGVSPEKNNGGFLEEDFTLLDGEAVIEVIKGVPSITFSNRVQEFIQ</sequence>
<evidence type="ECO:0000313" key="1">
    <source>
        <dbReference type="EMBL" id="KAH1096612.1"/>
    </source>
</evidence>
<dbReference type="AlphaFoldDB" id="A0A9D3VSV6"/>
<protein>
    <submittedName>
        <fullName evidence="1">Uncharacterized protein</fullName>
    </submittedName>
</protein>
<proteinExistence type="predicted"/>
<dbReference type="Proteomes" id="UP000828251">
    <property type="component" value="Unassembled WGS sequence"/>
</dbReference>
<dbReference type="EMBL" id="JAIQCV010000005">
    <property type="protein sequence ID" value="KAH1096612.1"/>
    <property type="molecule type" value="Genomic_DNA"/>
</dbReference>
<dbReference type="OrthoDB" id="998778at2759"/>
<organism evidence="1 2">
    <name type="scientific">Gossypium stocksii</name>
    <dbReference type="NCBI Taxonomy" id="47602"/>
    <lineage>
        <taxon>Eukaryota</taxon>
        <taxon>Viridiplantae</taxon>
        <taxon>Streptophyta</taxon>
        <taxon>Embryophyta</taxon>
        <taxon>Tracheophyta</taxon>
        <taxon>Spermatophyta</taxon>
        <taxon>Magnoliopsida</taxon>
        <taxon>eudicotyledons</taxon>
        <taxon>Gunneridae</taxon>
        <taxon>Pentapetalae</taxon>
        <taxon>rosids</taxon>
        <taxon>malvids</taxon>
        <taxon>Malvales</taxon>
        <taxon>Malvaceae</taxon>
        <taxon>Malvoideae</taxon>
        <taxon>Gossypium</taxon>
    </lineage>
</organism>
<reference evidence="1 2" key="1">
    <citation type="journal article" date="2021" name="Plant Biotechnol. J.">
        <title>Multi-omics assisted identification of the key and species-specific regulatory components of drought-tolerant mechanisms in Gossypium stocksii.</title>
        <authorList>
            <person name="Yu D."/>
            <person name="Ke L."/>
            <person name="Zhang D."/>
            <person name="Wu Y."/>
            <person name="Sun Y."/>
            <person name="Mei J."/>
            <person name="Sun J."/>
            <person name="Sun Y."/>
        </authorList>
    </citation>
    <scope>NUCLEOTIDE SEQUENCE [LARGE SCALE GENOMIC DNA]</scope>
    <source>
        <strain evidence="2">cv. E1</strain>
        <tissue evidence="1">Leaf</tissue>
    </source>
</reference>
<comment type="caution">
    <text evidence="1">The sequence shown here is derived from an EMBL/GenBank/DDBJ whole genome shotgun (WGS) entry which is preliminary data.</text>
</comment>
<name>A0A9D3VSV6_9ROSI</name>
<evidence type="ECO:0000313" key="2">
    <source>
        <dbReference type="Proteomes" id="UP000828251"/>
    </source>
</evidence>
<accession>A0A9D3VSV6</accession>
<keyword evidence="2" id="KW-1185">Reference proteome</keyword>
<gene>
    <name evidence="1" type="ORF">J1N35_013533</name>
</gene>